<dbReference type="Pfam" id="PF02867">
    <property type="entry name" value="Ribonuc_red_lgC"/>
    <property type="match status" value="2"/>
</dbReference>
<evidence type="ECO:0000256" key="1">
    <source>
        <dbReference type="ARBA" id="ARBA00001922"/>
    </source>
</evidence>
<dbReference type="CDD" id="cd02888">
    <property type="entry name" value="RNR_II_dimer"/>
    <property type="match status" value="1"/>
</dbReference>
<keyword evidence="10 13" id="KW-0170">Cobalt</keyword>
<evidence type="ECO:0000256" key="13">
    <source>
        <dbReference type="RuleBase" id="RU364064"/>
    </source>
</evidence>
<evidence type="ECO:0000256" key="4">
    <source>
        <dbReference type="ARBA" id="ARBA00014409"/>
    </source>
</evidence>
<comment type="catalytic activity">
    <reaction evidence="12 13">
        <text>a 2'-deoxyribonucleoside 5'-diphosphate + [thioredoxin]-disulfide + H2O = a ribonucleoside 5'-diphosphate + [thioredoxin]-dithiol</text>
        <dbReference type="Rhea" id="RHEA:23252"/>
        <dbReference type="Rhea" id="RHEA-COMP:10698"/>
        <dbReference type="Rhea" id="RHEA-COMP:10700"/>
        <dbReference type="ChEBI" id="CHEBI:15377"/>
        <dbReference type="ChEBI" id="CHEBI:29950"/>
        <dbReference type="ChEBI" id="CHEBI:50058"/>
        <dbReference type="ChEBI" id="CHEBI:57930"/>
        <dbReference type="ChEBI" id="CHEBI:73316"/>
        <dbReference type="EC" id="1.17.4.1"/>
    </reaction>
</comment>
<evidence type="ECO:0000313" key="19">
    <source>
        <dbReference type="Proteomes" id="UP000760819"/>
    </source>
</evidence>
<comment type="function">
    <text evidence="11 13">Catalyzes the reduction of ribonucleotides to deoxyribonucleotides. May function to provide a pool of deoxyribonucleotide precursors for DNA repair during oxygen limitation and/or for immediate growth after restoration of oxygen.</text>
</comment>
<dbReference type="SUPFAM" id="SSF75625">
    <property type="entry name" value="YebC-like"/>
    <property type="match status" value="1"/>
</dbReference>
<feature type="domain" description="Ribonucleotide reductase large subunit C-terminal" evidence="15">
    <location>
        <begin position="207"/>
        <end position="757"/>
    </location>
</feature>
<comment type="caution">
    <text evidence="18">The sequence shown here is derived from an EMBL/GenBank/DDBJ whole genome shotgun (WGS) entry which is preliminary data.</text>
</comment>
<feature type="domain" description="TSCPD" evidence="17">
    <location>
        <begin position="976"/>
        <end position="1077"/>
    </location>
</feature>
<reference evidence="18" key="1">
    <citation type="submission" date="2020-04" db="EMBL/GenBank/DDBJ databases">
        <authorList>
            <person name="Zhang T."/>
        </authorList>
    </citation>
    <scope>NUCLEOTIDE SEQUENCE</scope>
    <source>
        <strain evidence="18">HKST-UBA12</strain>
    </source>
</reference>
<dbReference type="PANTHER" id="PTHR43371:SF1">
    <property type="entry name" value="RIBONUCLEOSIDE-DIPHOSPHATE REDUCTASE"/>
    <property type="match status" value="1"/>
</dbReference>
<evidence type="ECO:0000256" key="9">
    <source>
        <dbReference type="ARBA" id="ARBA00023157"/>
    </source>
</evidence>
<proteinExistence type="inferred from homology"/>
<dbReference type="EMBL" id="JAGQLI010000026">
    <property type="protein sequence ID" value="MCA9378889.1"/>
    <property type="molecule type" value="Genomic_DNA"/>
</dbReference>
<dbReference type="Pfam" id="PF12637">
    <property type="entry name" value="TSCPD"/>
    <property type="match status" value="1"/>
</dbReference>
<dbReference type="EC" id="1.17.4.1" evidence="3 13"/>
<evidence type="ECO:0000256" key="11">
    <source>
        <dbReference type="ARBA" id="ARBA00025437"/>
    </source>
</evidence>
<keyword evidence="8 13" id="KW-0560">Oxidoreductase</keyword>
<evidence type="ECO:0000256" key="6">
    <source>
        <dbReference type="ARBA" id="ARBA00022634"/>
    </source>
</evidence>
<feature type="compositionally biased region" description="Basic and acidic residues" evidence="14">
    <location>
        <begin position="91"/>
        <end position="106"/>
    </location>
</feature>
<reference evidence="18" key="2">
    <citation type="journal article" date="2021" name="Microbiome">
        <title>Successional dynamics and alternative stable states in a saline activated sludge microbial community over 9 years.</title>
        <authorList>
            <person name="Wang Y."/>
            <person name="Ye J."/>
            <person name="Ju F."/>
            <person name="Liu L."/>
            <person name="Boyd J.A."/>
            <person name="Deng Y."/>
            <person name="Parks D.H."/>
            <person name="Jiang X."/>
            <person name="Yin X."/>
            <person name="Woodcroft B.J."/>
            <person name="Tyson G.W."/>
            <person name="Hugenholtz P."/>
            <person name="Polz M.F."/>
            <person name="Zhang T."/>
        </authorList>
    </citation>
    <scope>NUCLEOTIDE SEQUENCE</scope>
    <source>
        <strain evidence="18">HKST-UBA12</strain>
    </source>
</reference>
<evidence type="ECO:0000256" key="12">
    <source>
        <dbReference type="ARBA" id="ARBA00047754"/>
    </source>
</evidence>
<evidence type="ECO:0000259" key="17">
    <source>
        <dbReference type="Pfam" id="PF12637"/>
    </source>
</evidence>
<evidence type="ECO:0000259" key="16">
    <source>
        <dbReference type="Pfam" id="PF08471"/>
    </source>
</evidence>
<dbReference type="Pfam" id="PF08471">
    <property type="entry name" value="Ribonuc_red_2_N"/>
    <property type="match status" value="1"/>
</dbReference>
<accession>A0A955KZ52</accession>
<feature type="domain" description="Ribonucleotide reductase large subunit C-terminal" evidence="15">
    <location>
        <begin position="805"/>
        <end position="918"/>
    </location>
</feature>
<dbReference type="AlphaFoldDB" id="A0A955KZ52"/>
<evidence type="ECO:0000256" key="10">
    <source>
        <dbReference type="ARBA" id="ARBA00023285"/>
    </source>
</evidence>
<evidence type="ECO:0000256" key="2">
    <source>
        <dbReference type="ARBA" id="ARBA00007405"/>
    </source>
</evidence>
<comment type="cofactor">
    <cofactor evidence="1 13">
        <name>adenosylcob(III)alamin</name>
        <dbReference type="ChEBI" id="CHEBI:18408"/>
    </cofactor>
</comment>
<dbReference type="InterPro" id="IPR029072">
    <property type="entry name" value="YebC-like"/>
</dbReference>
<evidence type="ECO:0000256" key="3">
    <source>
        <dbReference type="ARBA" id="ARBA00012274"/>
    </source>
</evidence>
<feature type="region of interest" description="Disordered" evidence="14">
    <location>
        <begin position="91"/>
        <end position="115"/>
    </location>
</feature>
<dbReference type="InterPro" id="IPR000788">
    <property type="entry name" value="RNR_lg_C"/>
</dbReference>
<dbReference type="NCBIfam" id="TIGR02504">
    <property type="entry name" value="NrdJ_Z"/>
    <property type="match status" value="1"/>
</dbReference>
<keyword evidence="7 13" id="KW-0547">Nucleotide-binding</keyword>
<gene>
    <name evidence="18" type="ORF">KC640_00525</name>
</gene>
<evidence type="ECO:0000256" key="7">
    <source>
        <dbReference type="ARBA" id="ARBA00022741"/>
    </source>
</evidence>
<dbReference type="InterPro" id="IPR013678">
    <property type="entry name" value="RNR_2_N"/>
</dbReference>
<comment type="similarity">
    <text evidence="2 13">Belongs to the ribonucleoside diphosphate reductase class-2 family.</text>
</comment>
<dbReference type="GO" id="GO:0004748">
    <property type="term" value="F:ribonucleoside-diphosphate reductase activity, thioredoxin disulfide as acceptor"/>
    <property type="evidence" value="ECO:0007669"/>
    <property type="project" value="UniProtKB-EC"/>
</dbReference>
<dbReference type="GO" id="GO:0031419">
    <property type="term" value="F:cobalamin binding"/>
    <property type="evidence" value="ECO:0007669"/>
    <property type="project" value="UniProtKB-KW"/>
</dbReference>
<evidence type="ECO:0000256" key="8">
    <source>
        <dbReference type="ARBA" id="ARBA00023002"/>
    </source>
</evidence>
<dbReference type="PRINTS" id="PR01183">
    <property type="entry name" value="RIBORDTASEM1"/>
</dbReference>
<dbReference type="InterPro" id="IPR013344">
    <property type="entry name" value="RNR_NrdJ/NrdZ"/>
</dbReference>
<dbReference type="SUPFAM" id="SSF51998">
    <property type="entry name" value="PFL-like glycyl radical enzymes"/>
    <property type="match status" value="1"/>
</dbReference>
<evidence type="ECO:0000313" key="18">
    <source>
        <dbReference type="EMBL" id="MCA9378889.1"/>
    </source>
</evidence>
<organism evidence="18 19">
    <name type="scientific">Candidatus Dojkabacteria bacterium</name>
    <dbReference type="NCBI Taxonomy" id="2099670"/>
    <lineage>
        <taxon>Bacteria</taxon>
        <taxon>Candidatus Dojkabacteria</taxon>
    </lineage>
</organism>
<evidence type="ECO:0000256" key="5">
    <source>
        <dbReference type="ARBA" id="ARBA00022628"/>
    </source>
</evidence>
<dbReference type="PANTHER" id="PTHR43371">
    <property type="entry name" value="VITAMIN B12-DEPENDENT RIBONUCLEOTIDE REDUCTASE"/>
    <property type="match status" value="1"/>
</dbReference>
<sequence>MSDPRPVLTKAALTERISENIGKKGLRIKRLFTKGMTDPYQGIKFEHRTSKIINPDGSVVFEKKDVEVPSTWSQVATDILAQKYFRKRDVPQTDENGKPVLGKDGKQVTGGENSAKQTMHRLANTWRWWGEQHGYFNRKTDADAFEDELKYMLMHQMVAPNSPQWFNTGLSHVYGITGSAQGHWYADPETGEAKLSEDAYTRQQIHACFIQGINDDLVNEGGILDLAIREARLFKYGSGTGSNFSNLRGKGEGLSGGGTSSGMMSFLNIFDAAAGSIKSGGTTRRAAKMVSVDIDHPEIEEFIEWKVIEEQKVASLVAGSFSIHAHLQKIMTAAETGGLDPEKNPQLKKLIRAAKDDFVPLSYIKRVLMMVENGVKAADFDFRTYDTDFRSEAYATVGGQNANNSVRVTNEFIKAVEQDGDWNLTNRLDGKVYKTVKARDLWDKITYAAWSSADPGLQYHTTINEWHTCPKDGEINASNPCSEYMFLDDTACNLASFNLTRFYDIETGEFDTEAFRHAIRLMTIVLEISVLMSHVPSKIVAERTYQYRTLGLGYANLGTMLMTKGVPYESEQGYAITAAITAILTGESYATSAEMAAAVGTFARYADNKDDMLRVIRNHRRAAYNTANNAYEGLTIYPLGLDSSRVDNNLVQAAQESWDAALELGEQYGYRNAQATCIAPTGTIGLVMDCDTTGIEPDFALVKFKKLVGGGYFKLVNQSVEPALRNLGYNEEQIGEIIRYAVGSQTLQNAPHINTDSLSEKGFTYSQISAIEAMIPGLYELRYAFTKWTLGEEFCQETLGLSASELNDPNLNILEKLGFTPEQTLEAENYICGKMTLEGAPHLKQSDYPVFDCANKCGKYGMRYISYMGHIKQMAAAQPFLSGAISKTINFPEDASFTDIADAYMQSWKLMTKANALYRDGSKLSQPLNTGSADAAMAKLFDFSSEEVADETINNQQLQQAIAIEQVKPLRRRLPDERHSITHKFNIAGHGGYITVGLYEDGTPGEIFISMNKEGSTLRGVMDALAVSMSWNLQYGVPLEELVRKFAHVRFEPAGMTTNREVPLVKSILDYIARWLALRFLDADTAKKYHNTELVDLSYQQGTNSRILIPIINGKGYTEIKHMQDLALEDPVMSTANLDLENINQKVATVHSKVTVAAKGKEIEVQAEKSMEYTTNDPEAIAKQQQLLATKSSTDDSETCADCGSVMVRQGSCYYCTSCGATTGCS</sequence>
<keyword evidence="9" id="KW-1015">Disulfide bond</keyword>
<name>A0A955KZ52_9BACT</name>
<dbReference type="Gene3D" id="3.20.70.20">
    <property type="match status" value="3"/>
</dbReference>
<dbReference type="InterPro" id="IPR024434">
    <property type="entry name" value="TSCPD_dom"/>
</dbReference>
<protein>
    <recommendedName>
        <fullName evidence="4 13">Vitamin B12-dependent ribonucleotide reductase</fullName>
        <ecNumber evidence="3 13">1.17.4.1</ecNumber>
    </recommendedName>
</protein>
<evidence type="ECO:0000259" key="15">
    <source>
        <dbReference type="Pfam" id="PF02867"/>
    </source>
</evidence>
<dbReference type="GO" id="GO:0071897">
    <property type="term" value="P:DNA biosynthetic process"/>
    <property type="evidence" value="ECO:0007669"/>
    <property type="project" value="UniProtKB-KW"/>
</dbReference>
<evidence type="ECO:0000256" key="14">
    <source>
        <dbReference type="SAM" id="MobiDB-lite"/>
    </source>
</evidence>
<dbReference type="Proteomes" id="UP000760819">
    <property type="component" value="Unassembled WGS sequence"/>
</dbReference>
<dbReference type="GO" id="GO:0000166">
    <property type="term" value="F:nucleotide binding"/>
    <property type="evidence" value="ECO:0007669"/>
    <property type="project" value="UniProtKB-KW"/>
</dbReference>
<keyword evidence="5 13" id="KW-0846">Cobalamin</keyword>
<feature type="domain" description="Ribonucleotide reductase class II vitamin B12-dependent N-terminal" evidence="16">
    <location>
        <begin position="47"/>
        <end position="156"/>
    </location>
</feature>
<dbReference type="InterPro" id="IPR050862">
    <property type="entry name" value="RdRp_reductase_class-2"/>
</dbReference>
<keyword evidence="6 13" id="KW-0237">DNA synthesis</keyword>
<dbReference type="GO" id="GO:0050897">
    <property type="term" value="F:cobalt ion binding"/>
    <property type="evidence" value="ECO:0007669"/>
    <property type="project" value="InterPro"/>
</dbReference>